<evidence type="ECO:0000256" key="2">
    <source>
        <dbReference type="ARBA" id="ARBA00023315"/>
    </source>
</evidence>
<dbReference type="AlphaFoldDB" id="A0A3B0B634"/>
<dbReference type="GO" id="GO:0006654">
    <property type="term" value="P:phosphatidic acid biosynthetic process"/>
    <property type="evidence" value="ECO:0007669"/>
    <property type="project" value="TreeGrafter"/>
</dbReference>
<name>A0A3B0B634_9ACTN</name>
<comment type="caution">
    <text evidence="4">The sequence shown here is derived from an EMBL/GenBank/DDBJ whole genome shotgun (WGS) entry which is preliminary data.</text>
</comment>
<dbReference type="OrthoDB" id="4319194at2"/>
<sequence length="220" mass="22273">MLGRLASAVVPALGRLTVTSDTGAALAPGSIIAANHTSLADPAVVLAALHRLGAAPVALAAAGLWRIPLLGRMLTHEGYVPVHRNDPRAVQALDGAAAALADGRLVLIYGEGSVPRRKDAGEAAPRPFRGGLAHLALATGAPVVPLGQAGARRVTSGSRPKQLAGLFTAPVRRPALHVHIGAPVRLTGDRASATVRAHAAVTSAWRTAAERIGEPVGLAA</sequence>
<dbReference type="Pfam" id="PF01553">
    <property type="entry name" value="Acyltransferase"/>
    <property type="match status" value="1"/>
</dbReference>
<dbReference type="Proteomes" id="UP000270343">
    <property type="component" value="Unassembled WGS sequence"/>
</dbReference>
<accession>A0A3B0B634</accession>
<dbReference type="SMART" id="SM00563">
    <property type="entry name" value="PlsC"/>
    <property type="match status" value="1"/>
</dbReference>
<organism evidence="4 5">
    <name type="scientific">Streptomyces klenkii</name>
    <dbReference type="NCBI Taxonomy" id="1420899"/>
    <lineage>
        <taxon>Bacteria</taxon>
        <taxon>Bacillati</taxon>
        <taxon>Actinomycetota</taxon>
        <taxon>Actinomycetes</taxon>
        <taxon>Kitasatosporales</taxon>
        <taxon>Streptomycetaceae</taxon>
        <taxon>Streptomyces</taxon>
    </lineage>
</organism>
<dbReference type="PANTHER" id="PTHR10434">
    <property type="entry name" value="1-ACYL-SN-GLYCEROL-3-PHOSPHATE ACYLTRANSFERASE"/>
    <property type="match status" value="1"/>
</dbReference>
<keyword evidence="2 4" id="KW-0012">Acyltransferase</keyword>
<gene>
    <name evidence="4" type="ORF">D7231_22825</name>
</gene>
<keyword evidence="1 4" id="KW-0808">Transferase</keyword>
<reference evidence="4 5" key="1">
    <citation type="journal article" date="2015" name="Antonie Van Leeuwenhoek">
        <title>Streptomyces klenkii sp. nov., isolated from deep marine sediment.</title>
        <authorList>
            <person name="Veyisoglu A."/>
            <person name="Sahin N."/>
        </authorList>
    </citation>
    <scope>NUCLEOTIDE SEQUENCE [LARGE SCALE GENOMIC DNA]</scope>
    <source>
        <strain evidence="4 5">KCTC 29202</strain>
    </source>
</reference>
<proteinExistence type="predicted"/>
<dbReference type="RefSeq" id="WP_120757368.1">
    <property type="nucleotide sequence ID" value="NZ_RBAM01000009.1"/>
</dbReference>
<keyword evidence="5" id="KW-1185">Reference proteome</keyword>
<evidence type="ECO:0000256" key="1">
    <source>
        <dbReference type="ARBA" id="ARBA00022679"/>
    </source>
</evidence>
<dbReference type="SUPFAM" id="SSF69593">
    <property type="entry name" value="Glycerol-3-phosphate (1)-acyltransferase"/>
    <property type="match status" value="1"/>
</dbReference>
<evidence type="ECO:0000259" key="3">
    <source>
        <dbReference type="SMART" id="SM00563"/>
    </source>
</evidence>
<dbReference type="GO" id="GO:0003841">
    <property type="term" value="F:1-acylglycerol-3-phosphate O-acyltransferase activity"/>
    <property type="evidence" value="ECO:0007669"/>
    <property type="project" value="TreeGrafter"/>
</dbReference>
<protein>
    <submittedName>
        <fullName evidence="4">1-acyl-sn-glycerol-3-phosphate acyltransferase</fullName>
    </submittedName>
</protein>
<dbReference type="EMBL" id="RBAM01000009">
    <property type="protein sequence ID" value="RKN69885.1"/>
    <property type="molecule type" value="Genomic_DNA"/>
</dbReference>
<dbReference type="CDD" id="cd07989">
    <property type="entry name" value="LPLAT_AGPAT-like"/>
    <property type="match status" value="1"/>
</dbReference>
<dbReference type="InterPro" id="IPR002123">
    <property type="entry name" value="Plipid/glycerol_acylTrfase"/>
</dbReference>
<feature type="domain" description="Phospholipid/glycerol acyltransferase" evidence="3">
    <location>
        <begin position="30"/>
        <end position="151"/>
    </location>
</feature>
<dbReference type="PANTHER" id="PTHR10434:SF11">
    <property type="entry name" value="1-ACYL-SN-GLYCEROL-3-PHOSPHATE ACYLTRANSFERASE"/>
    <property type="match status" value="1"/>
</dbReference>
<evidence type="ECO:0000313" key="5">
    <source>
        <dbReference type="Proteomes" id="UP000270343"/>
    </source>
</evidence>
<evidence type="ECO:0000313" key="4">
    <source>
        <dbReference type="EMBL" id="RKN69885.1"/>
    </source>
</evidence>